<evidence type="ECO:0000313" key="1">
    <source>
        <dbReference type="EMBL" id="DAD72306.1"/>
    </source>
</evidence>
<accession>A0A8S5LQU4</accession>
<proteinExistence type="predicted"/>
<sequence length="32" mass="3891">MKFRVFLWCLIDLSEYKEIPENSMFSGKFALF</sequence>
<dbReference type="EMBL" id="BK015896">
    <property type="protein sequence ID" value="DAD72306.1"/>
    <property type="molecule type" value="Genomic_DNA"/>
</dbReference>
<protein>
    <submittedName>
        <fullName evidence="1">Uncharacterized protein</fullName>
    </submittedName>
</protein>
<name>A0A8S5LQU4_9CAUD</name>
<organism evidence="1">
    <name type="scientific">Myoviridae sp. ctXRl20</name>
    <dbReference type="NCBI Taxonomy" id="2827610"/>
    <lineage>
        <taxon>Viruses</taxon>
        <taxon>Duplodnaviria</taxon>
        <taxon>Heunggongvirae</taxon>
        <taxon>Uroviricota</taxon>
        <taxon>Caudoviricetes</taxon>
    </lineage>
</organism>
<reference evidence="1" key="1">
    <citation type="journal article" date="2021" name="Proc. Natl. Acad. Sci. U.S.A.">
        <title>A Catalog of Tens of Thousands of Viruses from Human Metagenomes Reveals Hidden Associations with Chronic Diseases.</title>
        <authorList>
            <person name="Tisza M.J."/>
            <person name="Buck C.B."/>
        </authorList>
    </citation>
    <scope>NUCLEOTIDE SEQUENCE</scope>
    <source>
        <strain evidence="1">CtXRl20</strain>
    </source>
</reference>